<comment type="similarity">
    <text evidence="1 2">Belongs to the ArsC family.</text>
</comment>
<organism evidence="3 4">
    <name type="scientific">Thioalkalivibrio versutus</name>
    <dbReference type="NCBI Taxonomy" id="106634"/>
    <lineage>
        <taxon>Bacteria</taxon>
        <taxon>Pseudomonadati</taxon>
        <taxon>Pseudomonadota</taxon>
        <taxon>Gammaproteobacteria</taxon>
        <taxon>Chromatiales</taxon>
        <taxon>Ectothiorhodospiraceae</taxon>
        <taxon>Thioalkalivibrio</taxon>
    </lineage>
</organism>
<dbReference type="PROSITE" id="PS51353">
    <property type="entry name" value="ARSC"/>
    <property type="match status" value="1"/>
</dbReference>
<dbReference type="PANTHER" id="PTHR30041:SF8">
    <property type="entry name" value="PROTEIN YFFB"/>
    <property type="match status" value="1"/>
</dbReference>
<dbReference type="PATRIC" id="fig|106634.4.peg.1587"/>
<sequence length="117" mass="13059">MSEIALYGIANCDTVRKARRSLDAAGVGYRFVDVRRDGLEADRLRGWVDAVGWETLVNRRGTTWRQLPDDQREGLDAARAIALMLEHPALIKRPVIEQDDAITVGWTPETAARWGAA</sequence>
<dbReference type="KEGG" id="tvr:TVD_07775"/>
<dbReference type="PANTHER" id="PTHR30041">
    <property type="entry name" value="ARSENATE REDUCTASE"/>
    <property type="match status" value="1"/>
</dbReference>
<dbReference type="Gene3D" id="3.40.30.10">
    <property type="entry name" value="Glutaredoxin"/>
    <property type="match status" value="1"/>
</dbReference>
<dbReference type="Pfam" id="PF03960">
    <property type="entry name" value="ArsC"/>
    <property type="match status" value="1"/>
</dbReference>
<dbReference type="InterPro" id="IPR006504">
    <property type="entry name" value="Tscrpt_reg_Spx/MgsR"/>
</dbReference>
<keyword evidence="4" id="KW-1185">Reference proteome</keyword>
<dbReference type="Proteomes" id="UP000064201">
    <property type="component" value="Chromosome"/>
</dbReference>
<dbReference type="OrthoDB" id="9803749at2"/>
<proteinExistence type="inferred from homology"/>
<dbReference type="AlphaFoldDB" id="A0A0G3G232"/>
<dbReference type="InterPro" id="IPR036249">
    <property type="entry name" value="Thioredoxin-like_sf"/>
</dbReference>
<dbReference type="RefSeq" id="WP_047251273.1">
    <property type="nucleotide sequence ID" value="NZ_CP011367.1"/>
</dbReference>
<protein>
    <submittedName>
        <fullName evidence="3">ArsC family transcriptional regulator</fullName>
    </submittedName>
</protein>
<accession>A0A0G3G232</accession>
<evidence type="ECO:0000256" key="2">
    <source>
        <dbReference type="PROSITE-ProRule" id="PRU01282"/>
    </source>
</evidence>
<reference evidence="3 4" key="1">
    <citation type="submission" date="2015-04" db="EMBL/GenBank/DDBJ databases">
        <title>Complete Sequence for the Genome of the Thioalkalivibrio versutus D301.</title>
        <authorList>
            <person name="Mu T."/>
            <person name="Zhou J."/>
            <person name="Xu X."/>
        </authorList>
    </citation>
    <scope>NUCLEOTIDE SEQUENCE [LARGE SCALE GENOMIC DNA]</scope>
    <source>
        <strain evidence="3 4">D301</strain>
    </source>
</reference>
<evidence type="ECO:0000256" key="1">
    <source>
        <dbReference type="ARBA" id="ARBA00007198"/>
    </source>
</evidence>
<dbReference type="EMBL" id="CP011367">
    <property type="protein sequence ID" value="AKJ95263.1"/>
    <property type="molecule type" value="Genomic_DNA"/>
</dbReference>
<dbReference type="STRING" id="106634.TVD_07775"/>
<dbReference type="NCBIfam" id="NF008107">
    <property type="entry name" value="PRK10853.1"/>
    <property type="match status" value="1"/>
</dbReference>
<dbReference type="SUPFAM" id="SSF52833">
    <property type="entry name" value="Thioredoxin-like"/>
    <property type="match status" value="1"/>
</dbReference>
<dbReference type="NCBIfam" id="TIGR01617">
    <property type="entry name" value="arsC_related"/>
    <property type="match status" value="1"/>
</dbReference>
<dbReference type="InterPro" id="IPR006660">
    <property type="entry name" value="Arsenate_reductase-like"/>
</dbReference>
<name>A0A0G3G232_9GAMM</name>
<evidence type="ECO:0000313" key="4">
    <source>
        <dbReference type="Proteomes" id="UP000064201"/>
    </source>
</evidence>
<evidence type="ECO:0000313" key="3">
    <source>
        <dbReference type="EMBL" id="AKJ95263.1"/>
    </source>
</evidence>
<dbReference type="CDD" id="cd03035">
    <property type="entry name" value="ArsC_Yffb"/>
    <property type="match status" value="1"/>
</dbReference>
<gene>
    <name evidence="3" type="ORF">TVD_07775</name>
</gene>